<feature type="domain" description="HAMP" evidence="12">
    <location>
        <begin position="168"/>
        <end position="223"/>
    </location>
</feature>
<evidence type="ECO:0000256" key="6">
    <source>
        <dbReference type="ARBA" id="ARBA00022679"/>
    </source>
</evidence>
<keyword evidence="10" id="KW-0472">Membrane</keyword>
<dbReference type="InterPro" id="IPR004358">
    <property type="entry name" value="Sig_transdc_His_kin-like_C"/>
</dbReference>
<dbReference type="InterPro" id="IPR036097">
    <property type="entry name" value="HisK_dim/P_sf"/>
</dbReference>
<keyword evidence="5" id="KW-0597">Phosphoprotein</keyword>
<dbReference type="PROSITE" id="PS50885">
    <property type="entry name" value="HAMP"/>
    <property type="match status" value="1"/>
</dbReference>
<evidence type="ECO:0000259" key="11">
    <source>
        <dbReference type="PROSITE" id="PS50109"/>
    </source>
</evidence>
<name>A0A5C6S1C9_9RHOB</name>
<accession>A0A5C6S1C9</accession>
<dbReference type="SMART" id="SM00388">
    <property type="entry name" value="HisKA"/>
    <property type="match status" value="1"/>
</dbReference>
<feature type="transmembrane region" description="Helical" evidence="10">
    <location>
        <begin position="39"/>
        <end position="61"/>
    </location>
</feature>
<dbReference type="SUPFAM" id="SSF47384">
    <property type="entry name" value="Homodimeric domain of signal transducing histidine kinase"/>
    <property type="match status" value="1"/>
</dbReference>
<dbReference type="PANTHER" id="PTHR44936:SF10">
    <property type="entry name" value="SENSOR PROTEIN RSTB"/>
    <property type="match status" value="1"/>
</dbReference>
<gene>
    <name evidence="13" type="ORF">FQV27_15070</name>
</gene>
<evidence type="ECO:0000256" key="2">
    <source>
        <dbReference type="ARBA" id="ARBA00004651"/>
    </source>
</evidence>
<protein>
    <recommendedName>
        <fullName evidence="3">histidine kinase</fullName>
        <ecNumber evidence="3">2.7.13.3</ecNumber>
    </recommendedName>
</protein>
<dbReference type="InterPro" id="IPR050980">
    <property type="entry name" value="2C_sensor_his_kinase"/>
</dbReference>
<dbReference type="GO" id="GO:0005886">
    <property type="term" value="C:plasma membrane"/>
    <property type="evidence" value="ECO:0007669"/>
    <property type="project" value="UniProtKB-SubCell"/>
</dbReference>
<evidence type="ECO:0000256" key="9">
    <source>
        <dbReference type="ARBA" id="ARBA00022840"/>
    </source>
</evidence>
<dbReference type="InterPro" id="IPR003594">
    <property type="entry name" value="HATPase_dom"/>
</dbReference>
<dbReference type="Proteomes" id="UP000321562">
    <property type="component" value="Unassembled WGS sequence"/>
</dbReference>
<evidence type="ECO:0000256" key="8">
    <source>
        <dbReference type="ARBA" id="ARBA00022777"/>
    </source>
</evidence>
<comment type="catalytic activity">
    <reaction evidence="1">
        <text>ATP + protein L-histidine = ADP + protein N-phospho-L-histidine.</text>
        <dbReference type="EC" id="2.7.13.3"/>
    </reaction>
</comment>
<dbReference type="OrthoDB" id="9809766at2"/>
<dbReference type="CDD" id="cd00082">
    <property type="entry name" value="HisKA"/>
    <property type="match status" value="1"/>
</dbReference>
<keyword evidence="7" id="KW-0547">Nucleotide-binding</keyword>
<evidence type="ECO:0000313" key="14">
    <source>
        <dbReference type="Proteomes" id="UP000321562"/>
    </source>
</evidence>
<dbReference type="GO" id="GO:0005524">
    <property type="term" value="F:ATP binding"/>
    <property type="evidence" value="ECO:0007669"/>
    <property type="project" value="UniProtKB-KW"/>
</dbReference>
<comment type="caution">
    <text evidence="13">The sequence shown here is derived from an EMBL/GenBank/DDBJ whole genome shotgun (WGS) entry which is preliminary data.</text>
</comment>
<feature type="domain" description="Histidine kinase" evidence="11">
    <location>
        <begin position="231"/>
        <end position="442"/>
    </location>
</feature>
<proteinExistence type="predicted"/>
<dbReference type="PROSITE" id="PS51257">
    <property type="entry name" value="PROKAR_LIPOPROTEIN"/>
    <property type="match status" value="1"/>
</dbReference>
<dbReference type="Pfam" id="PF00512">
    <property type="entry name" value="HisKA"/>
    <property type="match status" value="1"/>
</dbReference>
<evidence type="ECO:0000313" key="13">
    <source>
        <dbReference type="EMBL" id="TXB67422.1"/>
    </source>
</evidence>
<dbReference type="PROSITE" id="PS50109">
    <property type="entry name" value="HIS_KIN"/>
    <property type="match status" value="1"/>
</dbReference>
<keyword evidence="14" id="KW-1185">Reference proteome</keyword>
<organism evidence="13 14">
    <name type="scientific">Paracoccus aurantiacus</name>
    <dbReference type="NCBI Taxonomy" id="2599412"/>
    <lineage>
        <taxon>Bacteria</taxon>
        <taxon>Pseudomonadati</taxon>
        <taxon>Pseudomonadota</taxon>
        <taxon>Alphaproteobacteria</taxon>
        <taxon>Rhodobacterales</taxon>
        <taxon>Paracoccaceae</taxon>
        <taxon>Paracoccus</taxon>
    </lineage>
</organism>
<evidence type="ECO:0000256" key="3">
    <source>
        <dbReference type="ARBA" id="ARBA00012438"/>
    </source>
</evidence>
<evidence type="ECO:0000256" key="7">
    <source>
        <dbReference type="ARBA" id="ARBA00022741"/>
    </source>
</evidence>
<dbReference type="InterPro" id="IPR005467">
    <property type="entry name" value="His_kinase_dom"/>
</dbReference>
<dbReference type="EMBL" id="VOPL01000007">
    <property type="protein sequence ID" value="TXB67422.1"/>
    <property type="molecule type" value="Genomic_DNA"/>
</dbReference>
<dbReference type="PRINTS" id="PR00344">
    <property type="entry name" value="BCTRLSENSOR"/>
</dbReference>
<dbReference type="GO" id="GO:0000155">
    <property type="term" value="F:phosphorelay sensor kinase activity"/>
    <property type="evidence" value="ECO:0007669"/>
    <property type="project" value="InterPro"/>
</dbReference>
<dbReference type="SMART" id="SM00387">
    <property type="entry name" value="HATPase_c"/>
    <property type="match status" value="1"/>
</dbReference>
<dbReference type="Gene3D" id="1.10.287.130">
    <property type="match status" value="1"/>
</dbReference>
<keyword evidence="6" id="KW-0808">Transferase</keyword>
<evidence type="ECO:0000256" key="4">
    <source>
        <dbReference type="ARBA" id="ARBA00022475"/>
    </source>
</evidence>
<reference evidence="13 14" key="1">
    <citation type="submission" date="2019-08" db="EMBL/GenBank/DDBJ databases">
        <authorList>
            <person name="Ye J."/>
        </authorList>
    </citation>
    <scope>NUCLEOTIDE SEQUENCE [LARGE SCALE GENOMIC DNA]</scope>
    <source>
        <strain evidence="13 14">TK008</strain>
    </source>
</reference>
<dbReference type="PANTHER" id="PTHR44936">
    <property type="entry name" value="SENSOR PROTEIN CREC"/>
    <property type="match status" value="1"/>
</dbReference>
<dbReference type="InterPro" id="IPR036890">
    <property type="entry name" value="HATPase_C_sf"/>
</dbReference>
<evidence type="ECO:0000259" key="12">
    <source>
        <dbReference type="PROSITE" id="PS50885"/>
    </source>
</evidence>
<keyword evidence="10" id="KW-1133">Transmembrane helix</keyword>
<sequence length="442" mass="48534">MFLPSAKRSARLTTAVRPLSACGASAISSCWNRAMLLRIFLLIWGTIFLTLVSFALFIHLANWQTPPLVRNDVTQELALAALARLTQEYGADQALVEWQSMASVFVPFVATADADCNAELSIADSAGHCLTLTGPEAPSTIMDEIRTLTLPLSFGALISAIAAYLVSRRMTREFSILSQGLRDLADGRLKTRITPVLRPRDPYMTDLANAFDHAASQLQSLSEGRQRLFHDISHEIRSPLARLQAAIALLEKQPQRYQTMLRQMGTDIGRLDHLVDEILTLARLEQDEPVLTREPLDIVDLLEPIIDDANFEGERRQISVRYEGPNHLPLTGNAEMLHRSFENVIRNALTYSPDKGQVSINARAEPNQISVKIADTGPGVPEEELANLFEPFVRIGDTMRAKGAGLGLAIASRGIELHGGTITGQNRNGAGLVIALHIPRDA</sequence>
<keyword evidence="10" id="KW-0812">Transmembrane</keyword>
<feature type="transmembrane region" description="Helical" evidence="10">
    <location>
        <begin position="148"/>
        <end position="166"/>
    </location>
</feature>
<dbReference type="SUPFAM" id="SSF55874">
    <property type="entry name" value="ATPase domain of HSP90 chaperone/DNA topoisomerase II/histidine kinase"/>
    <property type="match status" value="1"/>
</dbReference>
<keyword evidence="9" id="KW-0067">ATP-binding</keyword>
<dbReference type="Pfam" id="PF02518">
    <property type="entry name" value="HATPase_c"/>
    <property type="match status" value="1"/>
</dbReference>
<dbReference type="InterPro" id="IPR003661">
    <property type="entry name" value="HisK_dim/P_dom"/>
</dbReference>
<keyword evidence="4" id="KW-1003">Cell membrane</keyword>
<dbReference type="EC" id="2.7.13.3" evidence="3"/>
<dbReference type="Gene3D" id="6.10.340.10">
    <property type="match status" value="1"/>
</dbReference>
<dbReference type="AlphaFoldDB" id="A0A5C6S1C9"/>
<dbReference type="Gene3D" id="3.30.565.10">
    <property type="entry name" value="Histidine kinase-like ATPase, C-terminal domain"/>
    <property type="match status" value="1"/>
</dbReference>
<evidence type="ECO:0000256" key="1">
    <source>
        <dbReference type="ARBA" id="ARBA00000085"/>
    </source>
</evidence>
<comment type="subcellular location">
    <subcellularLocation>
        <location evidence="2">Cell membrane</location>
        <topology evidence="2">Multi-pass membrane protein</topology>
    </subcellularLocation>
</comment>
<keyword evidence="8 13" id="KW-0418">Kinase</keyword>
<evidence type="ECO:0000256" key="5">
    <source>
        <dbReference type="ARBA" id="ARBA00022553"/>
    </source>
</evidence>
<dbReference type="InterPro" id="IPR003660">
    <property type="entry name" value="HAMP_dom"/>
</dbReference>
<evidence type="ECO:0000256" key="10">
    <source>
        <dbReference type="SAM" id="Phobius"/>
    </source>
</evidence>